<feature type="compositionally biased region" description="Gly residues" evidence="1">
    <location>
        <begin position="239"/>
        <end position="248"/>
    </location>
</feature>
<keyword evidence="4" id="KW-1185">Reference proteome</keyword>
<feature type="compositionally biased region" description="Low complexity" evidence="1">
    <location>
        <begin position="64"/>
        <end position="82"/>
    </location>
</feature>
<feature type="compositionally biased region" description="Low complexity" evidence="1">
    <location>
        <begin position="169"/>
        <end position="183"/>
    </location>
</feature>
<feature type="region of interest" description="Disordered" evidence="1">
    <location>
        <begin position="64"/>
        <end position="83"/>
    </location>
</feature>
<dbReference type="EnsemblMetazoa" id="PPA39161.1">
    <property type="protein sequence ID" value="PPA39161.1"/>
    <property type="gene ID" value="WBGene00277530"/>
</dbReference>
<evidence type="ECO:0000313" key="3">
    <source>
        <dbReference type="EnsemblMetazoa" id="PPA39161.1"/>
    </source>
</evidence>
<organism evidence="3 4">
    <name type="scientific">Pristionchus pacificus</name>
    <name type="common">Parasitic nematode worm</name>
    <dbReference type="NCBI Taxonomy" id="54126"/>
    <lineage>
        <taxon>Eukaryota</taxon>
        <taxon>Metazoa</taxon>
        <taxon>Ecdysozoa</taxon>
        <taxon>Nematoda</taxon>
        <taxon>Chromadorea</taxon>
        <taxon>Rhabditida</taxon>
        <taxon>Rhabditina</taxon>
        <taxon>Diplogasteromorpha</taxon>
        <taxon>Diplogasteroidea</taxon>
        <taxon>Neodiplogasteridae</taxon>
        <taxon>Pristionchus</taxon>
    </lineage>
</organism>
<feature type="compositionally biased region" description="Pro residues" evidence="1">
    <location>
        <begin position="151"/>
        <end position="168"/>
    </location>
</feature>
<dbReference type="AlphaFoldDB" id="A0A2A6CTR4"/>
<proteinExistence type="predicted"/>
<sequence length="350" mass="36170">MSQMVFPSRGALLTASGCSAVVIVVSFVFTAVIIQDIYNFHDSVMDEMDMFKVSANEAWSEMQSISNPTSSSSSSSFPTSSSLFGTRAKRQSSVCTCAASSNPCPPGQRGPPGFPGQDGYPGEPGATGSPGINPWDSMRDDEGPACMICPAGPPGLPGVDGPPGPPGPQGEQGMPGPREFMFPRPGPPGPPGDRGQTGYPGQPGRPGRPGESGSGIRFLPGPPGPTGPMGPAGPPGIPGENGGKGLIGPPGFRGIPGAPGLPGTPGPQGSPGLPGPVGMDAQYCQCPARVHPMDNFGTRYFADPRRDPWWVLGPGYRSDYQQRPWTRERKEAEASTDGTTIEQKEKIATA</sequence>
<accession>A0A8R1YWU8</accession>
<name>A0A2A6CTR4_PRIPA</name>
<dbReference type="Pfam" id="PF01391">
    <property type="entry name" value="Collagen"/>
    <property type="match status" value="2"/>
</dbReference>
<dbReference type="PANTHER" id="PTHR24637">
    <property type="entry name" value="COLLAGEN"/>
    <property type="match status" value="1"/>
</dbReference>
<keyword evidence="2" id="KW-1133">Transmembrane helix</keyword>
<feature type="region of interest" description="Disordered" evidence="1">
    <location>
        <begin position="313"/>
        <end position="350"/>
    </location>
</feature>
<dbReference type="Pfam" id="PF01484">
    <property type="entry name" value="Col_cuticle_N"/>
    <property type="match status" value="1"/>
</dbReference>
<feature type="compositionally biased region" description="Pro residues" evidence="1">
    <location>
        <begin position="103"/>
        <end position="114"/>
    </location>
</feature>
<evidence type="ECO:0000256" key="2">
    <source>
        <dbReference type="SAM" id="Phobius"/>
    </source>
</evidence>
<keyword evidence="2" id="KW-0472">Membrane</keyword>
<evidence type="ECO:0000313" key="4">
    <source>
        <dbReference type="Proteomes" id="UP000005239"/>
    </source>
</evidence>
<accession>A0A2A6CTR4</accession>
<dbReference type="GO" id="GO:0042302">
    <property type="term" value="F:structural constituent of cuticle"/>
    <property type="evidence" value="ECO:0007669"/>
    <property type="project" value="InterPro"/>
</dbReference>
<gene>
    <name evidence="3" type="primary">WBGene00277530</name>
</gene>
<evidence type="ECO:0000256" key="1">
    <source>
        <dbReference type="SAM" id="MobiDB-lite"/>
    </source>
</evidence>
<dbReference type="InterPro" id="IPR008160">
    <property type="entry name" value="Collagen"/>
</dbReference>
<reference evidence="4" key="1">
    <citation type="journal article" date="2008" name="Nat. Genet.">
        <title>The Pristionchus pacificus genome provides a unique perspective on nematode lifestyle and parasitism.</title>
        <authorList>
            <person name="Dieterich C."/>
            <person name="Clifton S.W."/>
            <person name="Schuster L.N."/>
            <person name="Chinwalla A."/>
            <person name="Delehaunty K."/>
            <person name="Dinkelacker I."/>
            <person name="Fulton L."/>
            <person name="Fulton R."/>
            <person name="Godfrey J."/>
            <person name="Minx P."/>
            <person name="Mitreva M."/>
            <person name="Roeseler W."/>
            <person name="Tian H."/>
            <person name="Witte H."/>
            <person name="Yang S.P."/>
            <person name="Wilson R.K."/>
            <person name="Sommer R.J."/>
        </authorList>
    </citation>
    <scope>NUCLEOTIDE SEQUENCE [LARGE SCALE GENOMIC DNA]</scope>
    <source>
        <strain evidence="4">PS312</strain>
    </source>
</reference>
<protein>
    <submittedName>
        <fullName evidence="3">Collagen</fullName>
    </submittedName>
</protein>
<dbReference type="SMART" id="SM01088">
    <property type="entry name" value="Col_cuticle_N"/>
    <property type="match status" value="1"/>
</dbReference>
<feature type="compositionally biased region" description="Pro residues" evidence="1">
    <location>
        <begin position="220"/>
        <end position="237"/>
    </location>
</feature>
<dbReference type="PANTHER" id="PTHR24637:SF421">
    <property type="entry name" value="CUTICLE COLLAGEN DPY-2"/>
    <property type="match status" value="1"/>
</dbReference>
<feature type="compositionally biased region" description="Low complexity" evidence="1">
    <location>
        <begin position="249"/>
        <end position="258"/>
    </location>
</feature>
<reference evidence="3" key="2">
    <citation type="submission" date="2022-06" db="UniProtKB">
        <authorList>
            <consortium name="EnsemblMetazoa"/>
        </authorList>
    </citation>
    <scope>IDENTIFICATION</scope>
    <source>
        <strain evidence="3">PS312</strain>
    </source>
</reference>
<feature type="region of interest" description="Disordered" evidence="1">
    <location>
        <begin position="97"/>
        <end position="276"/>
    </location>
</feature>
<dbReference type="Proteomes" id="UP000005239">
    <property type="component" value="Unassembled WGS sequence"/>
</dbReference>
<dbReference type="InterPro" id="IPR002486">
    <property type="entry name" value="Col_cuticle_N"/>
</dbReference>
<keyword evidence="2" id="KW-0812">Transmembrane</keyword>
<feature type="transmembrane region" description="Helical" evidence="2">
    <location>
        <begin position="12"/>
        <end position="34"/>
    </location>
</feature>